<comment type="caution">
    <text evidence="2">The sequence shown here is derived from an EMBL/GenBank/DDBJ whole genome shotgun (WGS) entry which is preliminary data.</text>
</comment>
<organism evidence="2 3">
    <name type="scientific">Trichonephila inaurata madagascariensis</name>
    <dbReference type="NCBI Taxonomy" id="2747483"/>
    <lineage>
        <taxon>Eukaryota</taxon>
        <taxon>Metazoa</taxon>
        <taxon>Ecdysozoa</taxon>
        <taxon>Arthropoda</taxon>
        <taxon>Chelicerata</taxon>
        <taxon>Arachnida</taxon>
        <taxon>Araneae</taxon>
        <taxon>Araneomorphae</taxon>
        <taxon>Entelegynae</taxon>
        <taxon>Araneoidea</taxon>
        <taxon>Nephilidae</taxon>
        <taxon>Trichonephila</taxon>
        <taxon>Trichonephila inaurata</taxon>
    </lineage>
</organism>
<name>A0A8X6JCS7_9ARAC</name>
<feature type="region of interest" description="Disordered" evidence="1">
    <location>
        <begin position="47"/>
        <end position="83"/>
    </location>
</feature>
<accession>A0A8X6JCS7</accession>
<evidence type="ECO:0000313" key="2">
    <source>
        <dbReference type="EMBL" id="GFS59179.1"/>
    </source>
</evidence>
<sequence>MHRRRQRVSFVGRAFRLLKNSFSGKSFVREAAFHEHPLPFQRCTRIDGSRSLKSNPEQRGIKLLGKGTEEESNNPCLEVERYE</sequence>
<protein>
    <submittedName>
        <fullName evidence="2">Uncharacterized protein</fullName>
    </submittedName>
</protein>
<dbReference type="Proteomes" id="UP000886998">
    <property type="component" value="Unassembled WGS sequence"/>
</dbReference>
<reference evidence="2" key="1">
    <citation type="submission" date="2020-08" db="EMBL/GenBank/DDBJ databases">
        <title>Multicomponent nature underlies the extraordinary mechanical properties of spider dragline silk.</title>
        <authorList>
            <person name="Kono N."/>
            <person name="Nakamura H."/>
            <person name="Mori M."/>
            <person name="Yoshida Y."/>
            <person name="Ohtoshi R."/>
            <person name="Malay A.D."/>
            <person name="Moran D.A.P."/>
            <person name="Tomita M."/>
            <person name="Numata K."/>
            <person name="Arakawa K."/>
        </authorList>
    </citation>
    <scope>NUCLEOTIDE SEQUENCE</scope>
</reference>
<evidence type="ECO:0000256" key="1">
    <source>
        <dbReference type="SAM" id="MobiDB-lite"/>
    </source>
</evidence>
<dbReference type="AlphaFoldDB" id="A0A8X6JCS7"/>
<gene>
    <name evidence="2" type="ORF">TNIN_140531</name>
</gene>
<dbReference type="EMBL" id="BMAV01027417">
    <property type="protein sequence ID" value="GFS59179.1"/>
    <property type="molecule type" value="Genomic_DNA"/>
</dbReference>
<keyword evidence="3" id="KW-1185">Reference proteome</keyword>
<evidence type="ECO:0000313" key="3">
    <source>
        <dbReference type="Proteomes" id="UP000886998"/>
    </source>
</evidence>
<proteinExistence type="predicted"/>